<evidence type="ECO:0000313" key="1">
    <source>
        <dbReference type="EMBL" id="MPN15968.1"/>
    </source>
</evidence>
<proteinExistence type="predicted"/>
<organism evidence="1">
    <name type="scientific">bioreactor metagenome</name>
    <dbReference type="NCBI Taxonomy" id="1076179"/>
    <lineage>
        <taxon>unclassified sequences</taxon>
        <taxon>metagenomes</taxon>
        <taxon>ecological metagenomes</taxon>
    </lineage>
</organism>
<sequence length="97" mass="10790">MAFSITDSFLIGAPVGKFPEDMPYIPVLIAYLFDVFDPEIGDAHSHTIVKSDTAIIHFGCQSRHATHFFGNRNSIRIHLMNKFITQSKVANGVSILI</sequence>
<comment type="caution">
    <text evidence="1">The sequence shown here is derived from an EMBL/GenBank/DDBJ whole genome shotgun (WGS) entry which is preliminary data.</text>
</comment>
<gene>
    <name evidence="1" type="ORF">SDC9_163304</name>
</gene>
<protein>
    <submittedName>
        <fullName evidence="1">Uncharacterized protein</fullName>
    </submittedName>
</protein>
<accession>A0A645FNG1</accession>
<dbReference type="EMBL" id="VSSQ01062854">
    <property type="protein sequence ID" value="MPN15968.1"/>
    <property type="molecule type" value="Genomic_DNA"/>
</dbReference>
<name>A0A645FNG1_9ZZZZ</name>
<reference evidence="1" key="1">
    <citation type="submission" date="2019-08" db="EMBL/GenBank/DDBJ databases">
        <authorList>
            <person name="Kucharzyk K."/>
            <person name="Murdoch R.W."/>
            <person name="Higgins S."/>
            <person name="Loffler F."/>
        </authorList>
    </citation>
    <scope>NUCLEOTIDE SEQUENCE</scope>
</reference>
<dbReference type="AlphaFoldDB" id="A0A645FNG1"/>